<accession>A0A5Q6PFG6</accession>
<dbReference type="Proteomes" id="UP000323225">
    <property type="component" value="Unassembled WGS sequence"/>
</dbReference>
<dbReference type="AlphaFoldDB" id="A0A5Q6PFG6"/>
<gene>
    <name evidence="1" type="ORF">F0M16_16300</name>
</gene>
<sequence length="341" mass="38725">MNDIIKRLRSDFGIYRQSPVGKRIGYSFWFHVSYADRFGVEIEKFLNSPKIDFMPTIIKINFKTNAISLIQCDGFDSEDCPVIGKVLTFKQDGSCKLTQQSENPFIYHHKWLFVADDYNGFDINQSKLYSYVWKSLLGVDSSVSSIIGRYHCWCEILKKHKIENLTKLWLDYDQIVSSKKTSMNSRNKPKIFGLGCDLGLFRDNTVNLDIGGGKFETGTAYLSKIGVTNLIIDPFNRPVIDNANSIIQSKKHGVDTVTISNVLNVIIEDTVKLKLIEQAFDALNDDGTLLVTCYEGNRSGVGCFSSKDSWQENKKTAEYLPLIRKIFPKSHIKKGLIIAKK</sequence>
<evidence type="ECO:0000313" key="2">
    <source>
        <dbReference type="Proteomes" id="UP000323225"/>
    </source>
</evidence>
<proteinExistence type="predicted"/>
<dbReference type="EMBL" id="VUAA01000019">
    <property type="protein sequence ID" value="KAA1253637.1"/>
    <property type="molecule type" value="Genomic_DNA"/>
</dbReference>
<name>A0A5Q6PFG6_VIBCL</name>
<reference evidence="1 2" key="1">
    <citation type="submission" date="2019-09" db="EMBL/GenBank/DDBJ databases">
        <authorList>
            <person name="Kritzky A."/>
            <person name="Schelkanova E.Y."/>
            <person name="Alkhova Z.V."/>
            <person name="Smirnova N.I."/>
        </authorList>
    </citation>
    <scope>NUCLEOTIDE SEQUENCE [LARGE SCALE GENOMIC DNA]</scope>
    <source>
        <strain evidence="1 2">M1526</strain>
    </source>
</reference>
<dbReference type="InterPro" id="IPR029063">
    <property type="entry name" value="SAM-dependent_MTases_sf"/>
</dbReference>
<comment type="caution">
    <text evidence="1">The sequence shown here is derived from an EMBL/GenBank/DDBJ whole genome shotgun (WGS) entry which is preliminary data.</text>
</comment>
<evidence type="ECO:0000313" key="1">
    <source>
        <dbReference type="EMBL" id="KAA1253637.1"/>
    </source>
</evidence>
<dbReference type="SUPFAM" id="SSF53335">
    <property type="entry name" value="S-adenosyl-L-methionine-dependent methyltransferases"/>
    <property type="match status" value="1"/>
</dbReference>
<protein>
    <submittedName>
        <fullName evidence="1">Uncharacterized protein</fullName>
    </submittedName>
</protein>
<organism evidence="1 2">
    <name type="scientific">Vibrio cholerae</name>
    <dbReference type="NCBI Taxonomy" id="666"/>
    <lineage>
        <taxon>Bacteria</taxon>
        <taxon>Pseudomonadati</taxon>
        <taxon>Pseudomonadota</taxon>
        <taxon>Gammaproteobacteria</taxon>
        <taxon>Vibrionales</taxon>
        <taxon>Vibrionaceae</taxon>
        <taxon>Vibrio</taxon>
    </lineage>
</organism>